<feature type="transmembrane region" description="Helical" evidence="1">
    <location>
        <begin position="124"/>
        <end position="146"/>
    </location>
</feature>
<accession>A0A5P9Q686</accession>
<reference evidence="2 3" key="1">
    <citation type="submission" date="2019-10" db="EMBL/GenBank/DDBJ databases">
        <title>Genome sequence of Luteimicrobium xylanilyticum HY-24.</title>
        <authorList>
            <person name="Kim D.Y."/>
            <person name="Park H.-Y."/>
        </authorList>
    </citation>
    <scope>NUCLEOTIDE SEQUENCE [LARGE SCALE GENOMIC DNA]</scope>
    <source>
        <strain evidence="2 3">HY-24</strain>
    </source>
</reference>
<gene>
    <name evidence="2" type="ORF">KDY119_00369</name>
</gene>
<dbReference type="AlphaFoldDB" id="A0A5P9Q686"/>
<sequence length="197" mass="20868">MVRARASRPDTRSVLPDAAISMVLSTDASSTDAAATANHAALVVVLVVVAWLIVRQLTARRLDPRSTLAWVLLAVGAAETLAYLTGAHVTARDVALLVVSAAVGGALAVVRARTMRLWRADGRVLRQGTPTTAVLWLVSIGQHLLIDTWSGDRALANVTLLAHFGFALLVQNLVLVARARELGLLVGGPDAPRVPRR</sequence>
<dbReference type="KEGG" id="lxl:KDY119_00369"/>
<evidence type="ECO:0000256" key="1">
    <source>
        <dbReference type="SAM" id="Phobius"/>
    </source>
</evidence>
<feature type="transmembrane region" description="Helical" evidence="1">
    <location>
        <begin position="66"/>
        <end position="88"/>
    </location>
</feature>
<keyword evidence="1" id="KW-1133">Transmembrane helix</keyword>
<proteinExistence type="predicted"/>
<evidence type="ECO:0000313" key="2">
    <source>
        <dbReference type="EMBL" id="QFU96879.1"/>
    </source>
</evidence>
<organism evidence="2 3">
    <name type="scientific">Luteimicrobium xylanilyticum</name>
    <dbReference type="NCBI Taxonomy" id="1133546"/>
    <lineage>
        <taxon>Bacteria</taxon>
        <taxon>Bacillati</taxon>
        <taxon>Actinomycetota</taxon>
        <taxon>Actinomycetes</taxon>
        <taxon>Micrococcales</taxon>
        <taxon>Luteimicrobium</taxon>
    </lineage>
</organism>
<name>A0A5P9Q686_9MICO</name>
<keyword evidence="1" id="KW-0472">Membrane</keyword>
<keyword evidence="1" id="KW-0812">Transmembrane</keyword>
<dbReference type="Proteomes" id="UP000326702">
    <property type="component" value="Chromosome"/>
</dbReference>
<keyword evidence="3" id="KW-1185">Reference proteome</keyword>
<dbReference type="EMBL" id="CP045529">
    <property type="protein sequence ID" value="QFU96879.1"/>
    <property type="molecule type" value="Genomic_DNA"/>
</dbReference>
<feature type="transmembrane region" description="Helical" evidence="1">
    <location>
        <begin position="94"/>
        <end position="112"/>
    </location>
</feature>
<feature type="transmembrane region" description="Helical" evidence="1">
    <location>
        <begin position="33"/>
        <end position="54"/>
    </location>
</feature>
<feature type="transmembrane region" description="Helical" evidence="1">
    <location>
        <begin position="158"/>
        <end position="177"/>
    </location>
</feature>
<evidence type="ECO:0008006" key="4">
    <source>
        <dbReference type="Google" id="ProtNLM"/>
    </source>
</evidence>
<protein>
    <recommendedName>
        <fullName evidence="4">DUF1453 domain-containing protein</fullName>
    </recommendedName>
</protein>
<evidence type="ECO:0000313" key="3">
    <source>
        <dbReference type="Proteomes" id="UP000326702"/>
    </source>
</evidence>